<reference evidence="1" key="2">
    <citation type="submission" date="2020-10" db="EMBL/GenBank/DDBJ databases">
        <authorList>
            <person name="Scholz U."/>
            <person name="Mascher M."/>
            <person name="Fiebig A."/>
        </authorList>
    </citation>
    <scope>NUCLEOTIDE SEQUENCE [LARGE SCALE GENOMIC DNA]</scope>
    <source>
        <strain evidence="1">cv. Morex</strain>
    </source>
</reference>
<evidence type="ECO:0008006" key="3">
    <source>
        <dbReference type="Google" id="ProtNLM"/>
    </source>
</evidence>
<accession>A0A8I6WKW4</accession>
<dbReference type="Gramene" id="HORVU.MOREX.r3.2HG0159200.1">
    <property type="protein sequence ID" value="HORVU.MOREX.r3.2HG0159200.1.CDS1"/>
    <property type="gene ID" value="HORVU.MOREX.r3.2HG0159200"/>
</dbReference>
<dbReference type="EnsemblPlants" id="HORVU.MOREX.r3.2HG0159200.1">
    <property type="protein sequence ID" value="HORVU.MOREX.r3.2HG0159200.1.CDS1"/>
    <property type="gene ID" value="HORVU.MOREX.r3.2HG0159200"/>
</dbReference>
<keyword evidence="2" id="KW-1185">Reference proteome</keyword>
<dbReference type="AlphaFoldDB" id="A0A8I6WKW4"/>
<sequence length="129" mass="15401">MPKRRHYHIDDIESCVLCTTPEEETIDHLIFNCQYNQHCWAKIGISYNSNSSRIEATIRVKENYSGRIFFEIFTITACNIWKERNNYIFNQINPTHNSWLERTTTDLSWLRYRVSTDLSDYITSLVNNL</sequence>
<protein>
    <recommendedName>
        <fullName evidence="3">Reverse transcriptase zinc-binding domain-containing protein</fullName>
    </recommendedName>
</protein>
<organism evidence="1 2">
    <name type="scientific">Hordeum vulgare subsp. vulgare</name>
    <name type="common">Domesticated barley</name>
    <dbReference type="NCBI Taxonomy" id="112509"/>
    <lineage>
        <taxon>Eukaryota</taxon>
        <taxon>Viridiplantae</taxon>
        <taxon>Streptophyta</taxon>
        <taxon>Embryophyta</taxon>
        <taxon>Tracheophyta</taxon>
        <taxon>Spermatophyta</taxon>
        <taxon>Magnoliopsida</taxon>
        <taxon>Liliopsida</taxon>
        <taxon>Poales</taxon>
        <taxon>Poaceae</taxon>
        <taxon>BOP clade</taxon>
        <taxon>Pooideae</taxon>
        <taxon>Triticodae</taxon>
        <taxon>Triticeae</taxon>
        <taxon>Hordeinae</taxon>
        <taxon>Hordeum</taxon>
    </lineage>
</organism>
<reference evidence="1" key="3">
    <citation type="submission" date="2022-01" db="UniProtKB">
        <authorList>
            <consortium name="EnsemblPlants"/>
        </authorList>
    </citation>
    <scope>IDENTIFICATION</scope>
    <source>
        <strain evidence="1">subsp. vulgare</strain>
    </source>
</reference>
<dbReference type="Proteomes" id="UP000011116">
    <property type="component" value="Chromosome 2H"/>
</dbReference>
<name>A0A8I6WKW4_HORVV</name>
<proteinExistence type="predicted"/>
<reference evidence="2" key="1">
    <citation type="journal article" date="2012" name="Nature">
        <title>A physical, genetic and functional sequence assembly of the barley genome.</title>
        <authorList>
            <consortium name="The International Barley Genome Sequencing Consortium"/>
            <person name="Mayer K.F."/>
            <person name="Waugh R."/>
            <person name="Brown J.W."/>
            <person name="Schulman A."/>
            <person name="Langridge P."/>
            <person name="Platzer M."/>
            <person name="Fincher G.B."/>
            <person name="Muehlbauer G.J."/>
            <person name="Sato K."/>
            <person name="Close T.J."/>
            <person name="Wise R.P."/>
            <person name="Stein N."/>
        </authorList>
    </citation>
    <scope>NUCLEOTIDE SEQUENCE [LARGE SCALE GENOMIC DNA]</scope>
    <source>
        <strain evidence="2">cv. Morex</strain>
    </source>
</reference>
<evidence type="ECO:0000313" key="2">
    <source>
        <dbReference type="Proteomes" id="UP000011116"/>
    </source>
</evidence>
<dbReference type="Gramene" id="HORVU.MOREX.r2.2HG0131230.1">
    <property type="protein sequence ID" value="HORVU.MOREX.r2.2HG0131230.1.CDS.1"/>
    <property type="gene ID" value="HORVU.MOREX.r2.2HG0131230"/>
</dbReference>
<evidence type="ECO:0000313" key="1">
    <source>
        <dbReference type="EnsemblPlants" id="HORVU.MOREX.r3.2HG0159200.1.CDS1"/>
    </source>
</evidence>